<dbReference type="PANTHER" id="PTHR31793:SF27">
    <property type="entry name" value="NOVEL THIOESTERASE SUPERFAMILY DOMAIN AND SAPOSIN A-TYPE DOMAIN CONTAINING PROTEIN (0610012H03RIK)"/>
    <property type="match status" value="1"/>
</dbReference>
<reference evidence="3 4" key="1">
    <citation type="journal article" date="2018" name="Nat. Genet.">
        <title>The Rosa genome provides new insights in the design of modern roses.</title>
        <authorList>
            <person name="Bendahmane M."/>
        </authorList>
    </citation>
    <scope>NUCLEOTIDE SEQUENCE [LARGE SCALE GENOMIC DNA]</scope>
    <source>
        <strain evidence="4">cv. Old Blush</strain>
    </source>
</reference>
<dbReference type="Proteomes" id="UP000238479">
    <property type="component" value="Chromosome 6"/>
</dbReference>
<dbReference type="InterPro" id="IPR050563">
    <property type="entry name" value="4-hydroxybenzoyl-CoA_TE"/>
</dbReference>
<dbReference type="InterPro" id="IPR029069">
    <property type="entry name" value="HotDog_dom_sf"/>
</dbReference>
<dbReference type="OrthoDB" id="588330at2759"/>
<dbReference type="EC" id="3.1.2.14" evidence="3"/>
<dbReference type="Gene3D" id="3.10.129.10">
    <property type="entry name" value="Hotdog Thioesterase"/>
    <property type="match status" value="1"/>
</dbReference>
<sequence length="141" mass="16187">MSGFYDVELKVREYELDRYGVVNNAVYVDYYQHAFDEHLESVGLSADAIAQTGEVMALSASSHKFIAPLKSGDKFVIKLRMTNSSAARLYFEQFIFKLPNLEPIFEGTATVVWLNKDYRPVRIPSEVISKFVQFHRHKESS</sequence>
<evidence type="ECO:0000256" key="2">
    <source>
        <dbReference type="ARBA" id="ARBA00022801"/>
    </source>
</evidence>
<accession>A0A2P6PUQ7</accession>
<dbReference type="GO" id="GO:0009507">
    <property type="term" value="C:chloroplast"/>
    <property type="evidence" value="ECO:0007669"/>
    <property type="project" value="TreeGrafter"/>
</dbReference>
<evidence type="ECO:0000313" key="3">
    <source>
        <dbReference type="EMBL" id="PRQ25667.1"/>
    </source>
</evidence>
<dbReference type="CDD" id="cd00586">
    <property type="entry name" value="4HBT"/>
    <property type="match status" value="1"/>
</dbReference>
<comment type="caution">
    <text evidence="3">The sequence shown here is derived from an EMBL/GenBank/DDBJ whole genome shotgun (WGS) entry which is preliminary data.</text>
</comment>
<dbReference type="EMBL" id="PDCK01000044">
    <property type="protein sequence ID" value="PRQ25667.1"/>
    <property type="molecule type" value="Genomic_DNA"/>
</dbReference>
<dbReference type="AlphaFoldDB" id="A0A2P6PUQ7"/>
<keyword evidence="4" id="KW-1185">Reference proteome</keyword>
<name>A0A2P6PUQ7_ROSCH</name>
<evidence type="ECO:0000256" key="1">
    <source>
        <dbReference type="ARBA" id="ARBA00005953"/>
    </source>
</evidence>
<keyword evidence="2 3" id="KW-0378">Hydrolase</keyword>
<dbReference type="Pfam" id="PF13279">
    <property type="entry name" value="4HBT_2"/>
    <property type="match status" value="1"/>
</dbReference>
<organism evidence="3 4">
    <name type="scientific">Rosa chinensis</name>
    <name type="common">China rose</name>
    <dbReference type="NCBI Taxonomy" id="74649"/>
    <lineage>
        <taxon>Eukaryota</taxon>
        <taxon>Viridiplantae</taxon>
        <taxon>Streptophyta</taxon>
        <taxon>Embryophyta</taxon>
        <taxon>Tracheophyta</taxon>
        <taxon>Spermatophyta</taxon>
        <taxon>Magnoliopsida</taxon>
        <taxon>eudicotyledons</taxon>
        <taxon>Gunneridae</taxon>
        <taxon>Pentapetalae</taxon>
        <taxon>rosids</taxon>
        <taxon>fabids</taxon>
        <taxon>Rosales</taxon>
        <taxon>Rosaceae</taxon>
        <taxon>Rosoideae</taxon>
        <taxon>Rosoideae incertae sedis</taxon>
        <taxon>Rosa</taxon>
    </lineage>
</organism>
<dbReference type="GO" id="GO:0016297">
    <property type="term" value="F:fatty acyl-[ACP] hydrolase activity"/>
    <property type="evidence" value="ECO:0007669"/>
    <property type="project" value="UniProtKB-EC"/>
</dbReference>
<protein>
    <submittedName>
        <fullName evidence="3">Putative oleoyl-[acyl-carrier-protein] hydrolase</fullName>
        <ecNumber evidence="3">3.1.2.14</ecNumber>
    </submittedName>
</protein>
<evidence type="ECO:0000313" key="4">
    <source>
        <dbReference type="Proteomes" id="UP000238479"/>
    </source>
</evidence>
<dbReference type="Gramene" id="PRQ25667">
    <property type="protein sequence ID" value="PRQ25667"/>
    <property type="gene ID" value="RchiOBHm_Chr6g0286141"/>
</dbReference>
<dbReference type="PANTHER" id="PTHR31793">
    <property type="entry name" value="4-HYDROXYBENZOYL-COA THIOESTERASE FAMILY MEMBER"/>
    <property type="match status" value="1"/>
</dbReference>
<proteinExistence type="inferred from homology"/>
<comment type="similarity">
    <text evidence="1">Belongs to the 4-hydroxybenzoyl-CoA thioesterase family.</text>
</comment>
<gene>
    <name evidence="3" type="ORF">RchiOBHm_Chr6g0286141</name>
</gene>
<dbReference type="SUPFAM" id="SSF54637">
    <property type="entry name" value="Thioesterase/thiol ester dehydrase-isomerase"/>
    <property type="match status" value="1"/>
</dbReference>